<name>A0A1R3JG69_9ROSI</name>
<feature type="compositionally biased region" description="Basic and acidic residues" evidence="1">
    <location>
        <begin position="67"/>
        <end position="78"/>
    </location>
</feature>
<feature type="region of interest" description="Disordered" evidence="1">
    <location>
        <begin position="1"/>
        <end position="78"/>
    </location>
</feature>
<dbReference type="STRING" id="93759.A0A1R3JG69"/>
<evidence type="ECO:0000313" key="3">
    <source>
        <dbReference type="Proteomes" id="UP000187203"/>
    </source>
</evidence>
<organism evidence="2 3">
    <name type="scientific">Corchorus olitorius</name>
    <dbReference type="NCBI Taxonomy" id="93759"/>
    <lineage>
        <taxon>Eukaryota</taxon>
        <taxon>Viridiplantae</taxon>
        <taxon>Streptophyta</taxon>
        <taxon>Embryophyta</taxon>
        <taxon>Tracheophyta</taxon>
        <taxon>Spermatophyta</taxon>
        <taxon>Magnoliopsida</taxon>
        <taxon>eudicotyledons</taxon>
        <taxon>Gunneridae</taxon>
        <taxon>Pentapetalae</taxon>
        <taxon>rosids</taxon>
        <taxon>malvids</taxon>
        <taxon>Malvales</taxon>
        <taxon>Malvaceae</taxon>
        <taxon>Grewioideae</taxon>
        <taxon>Apeibeae</taxon>
        <taxon>Corchorus</taxon>
    </lineage>
</organism>
<feature type="compositionally biased region" description="Basic and acidic residues" evidence="1">
    <location>
        <begin position="22"/>
        <end position="41"/>
    </location>
</feature>
<dbReference type="OrthoDB" id="370884at2759"/>
<dbReference type="Proteomes" id="UP000187203">
    <property type="component" value="Unassembled WGS sequence"/>
</dbReference>
<reference evidence="3" key="1">
    <citation type="submission" date="2013-09" db="EMBL/GenBank/DDBJ databases">
        <title>Corchorus olitorius genome sequencing.</title>
        <authorList>
            <person name="Alam M."/>
            <person name="Haque M.S."/>
            <person name="Islam M.S."/>
            <person name="Emdad E.M."/>
            <person name="Islam M.M."/>
            <person name="Ahmed B."/>
            <person name="Halim A."/>
            <person name="Hossen Q.M.M."/>
            <person name="Hossain M.Z."/>
            <person name="Ahmed R."/>
            <person name="Khan M.M."/>
            <person name="Islam R."/>
            <person name="Rashid M.M."/>
            <person name="Khan S.A."/>
            <person name="Rahman M.S."/>
            <person name="Alam M."/>
            <person name="Yahiya A.S."/>
            <person name="Khan M.S."/>
            <person name="Azam M.S."/>
            <person name="Haque T."/>
            <person name="Lashkar M.Z.H."/>
            <person name="Akhand A.I."/>
            <person name="Morshed G."/>
            <person name="Roy S."/>
            <person name="Uddin K.S."/>
            <person name="Rabeya T."/>
            <person name="Hossain A.S."/>
            <person name="Chowdhury A."/>
            <person name="Snigdha A.R."/>
            <person name="Mortoza M.S."/>
            <person name="Matin S.A."/>
            <person name="Hoque S.M.E."/>
            <person name="Islam M.K."/>
            <person name="Roy D.K."/>
            <person name="Haider R."/>
            <person name="Moosa M.M."/>
            <person name="Elias S.M."/>
            <person name="Hasan A.M."/>
            <person name="Jahan S."/>
            <person name="Shafiuddin M."/>
            <person name="Mahmood N."/>
            <person name="Shommy N.S."/>
        </authorList>
    </citation>
    <scope>NUCLEOTIDE SEQUENCE [LARGE SCALE GENOMIC DNA]</scope>
    <source>
        <strain evidence="3">cv. O-4</strain>
    </source>
</reference>
<gene>
    <name evidence="2" type="ORF">COLO4_16651</name>
</gene>
<dbReference type="EMBL" id="AWUE01016220">
    <property type="protein sequence ID" value="OMO93826.1"/>
    <property type="molecule type" value="Genomic_DNA"/>
</dbReference>
<protein>
    <submittedName>
        <fullName evidence="2">Uncharacterized protein</fullName>
    </submittedName>
</protein>
<keyword evidence="3" id="KW-1185">Reference proteome</keyword>
<comment type="caution">
    <text evidence="2">The sequence shown here is derived from an EMBL/GenBank/DDBJ whole genome shotgun (WGS) entry which is preliminary data.</text>
</comment>
<accession>A0A1R3JG69</accession>
<evidence type="ECO:0000256" key="1">
    <source>
        <dbReference type="SAM" id="MobiDB-lite"/>
    </source>
</evidence>
<dbReference type="AlphaFoldDB" id="A0A1R3JG69"/>
<sequence>MLANDVDGTSDSKSKGYASKKQKVEKESSKEGGLSNKDKVAGKKQANKSPTKVSANTQGKGRSGKKPKVEPSREEIIK</sequence>
<evidence type="ECO:0000313" key="2">
    <source>
        <dbReference type="EMBL" id="OMO93826.1"/>
    </source>
</evidence>
<feature type="compositionally biased region" description="Polar residues" evidence="1">
    <location>
        <begin position="47"/>
        <end position="60"/>
    </location>
</feature>
<proteinExistence type="predicted"/>